<feature type="region of interest" description="Disordered" evidence="1">
    <location>
        <begin position="165"/>
        <end position="217"/>
    </location>
</feature>
<dbReference type="AlphaFoldDB" id="A0A3R8Q7X6"/>
<proteinExistence type="predicted"/>
<sequence>MTLLNWRSLSAQLHAEAGERVVEIAVNEMPLVEAEPMTVGQELKAARARMGMSLSDLAAETRVPMRHLESIERSEFSALPGHTYTIGFVRSYARTVSLDDIAIVNALRAELSSGGHERYEAPLQNYEPTDPARVPSKNLAWTAASFAALVLAAYLIFRTYALQPNPEPQTPTSVPKTVPTAKTLKPNTTVDDTAVTSGSINENAPPPAASLVANPNQ</sequence>
<name>A0A3R8Q7X6_9SPHN</name>
<accession>A0A3R8Q7X6</accession>
<evidence type="ECO:0000256" key="1">
    <source>
        <dbReference type="SAM" id="MobiDB-lite"/>
    </source>
</evidence>
<feature type="compositionally biased region" description="Polar residues" evidence="1">
    <location>
        <begin position="185"/>
        <end position="202"/>
    </location>
</feature>
<dbReference type="Proteomes" id="UP000268553">
    <property type="component" value="Unassembled WGS sequence"/>
</dbReference>
<dbReference type="PANTHER" id="PTHR34475:SF1">
    <property type="entry name" value="CYTOSKELETON PROTEIN RODZ"/>
    <property type="match status" value="1"/>
</dbReference>
<dbReference type="InterPro" id="IPR010982">
    <property type="entry name" value="Lambda_DNA-bd_dom_sf"/>
</dbReference>
<keyword evidence="3" id="KW-1185">Reference proteome</keyword>
<dbReference type="RefSeq" id="WP_125229631.1">
    <property type="nucleotide sequence ID" value="NZ_RWJI01000001.1"/>
</dbReference>
<reference evidence="2 3" key="1">
    <citation type="submission" date="2018-12" db="EMBL/GenBank/DDBJ databases">
        <authorList>
            <person name="Kim S.-J."/>
            <person name="Jung G.-Y."/>
        </authorList>
    </citation>
    <scope>NUCLEOTIDE SEQUENCE [LARGE SCALE GENOMIC DNA]</scope>
    <source>
        <strain evidence="2 3">03SU3-P</strain>
    </source>
</reference>
<comment type="caution">
    <text evidence="2">The sequence shown here is derived from an EMBL/GenBank/DDBJ whole genome shotgun (WGS) entry which is preliminary data.</text>
</comment>
<dbReference type="PANTHER" id="PTHR34475">
    <property type="match status" value="1"/>
</dbReference>
<dbReference type="GO" id="GO:0003677">
    <property type="term" value="F:DNA binding"/>
    <property type="evidence" value="ECO:0007669"/>
    <property type="project" value="InterPro"/>
</dbReference>
<dbReference type="InterPro" id="IPR001387">
    <property type="entry name" value="Cro/C1-type_HTH"/>
</dbReference>
<protein>
    <recommendedName>
        <fullName evidence="4">Helix-turn-helix domain-containing protein</fullName>
    </recommendedName>
</protein>
<gene>
    <name evidence="2" type="ORF">D7D48_01580</name>
</gene>
<dbReference type="SUPFAM" id="SSF47413">
    <property type="entry name" value="lambda repressor-like DNA-binding domains"/>
    <property type="match status" value="1"/>
</dbReference>
<evidence type="ECO:0008006" key="4">
    <source>
        <dbReference type="Google" id="ProtNLM"/>
    </source>
</evidence>
<dbReference type="InterPro" id="IPR050400">
    <property type="entry name" value="Bact_Cytoskel_RodZ"/>
</dbReference>
<dbReference type="Pfam" id="PF13413">
    <property type="entry name" value="HTH_25"/>
    <property type="match status" value="1"/>
</dbReference>
<evidence type="ECO:0000313" key="3">
    <source>
        <dbReference type="Proteomes" id="UP000268553"/>
    </source>
</evidence>
<evidence type="ECO:0000313" key="2">
    <source>
        <dbReference type="EMBL" id="RRQ51618.1"/>
    </source>
</evidence>
<dbReference type="EMBL" id="RWJI01000001">
    <property type="protein sequence ID" value="RRQ51618.1"/>
    <property type="molecule type" value="Genomic_DNA"/>
</dbReference>
<dbReference type="OrthoDB" id="9790252at2"/>
<dbReference type="CDD" id="cd00093">
    <property type="entry name" value="HTH_XRE"/>
    <property type="match status" value="1"/>
</dbReference>
<dbReference type="Gene3D" id="1.10.260.40">
    <property type="entry name" value="lambda repressor-like DNA-binding domains"/>
    <property type="match status" value="1"/>
</dbReference>
<organism evidence="2 3">
    <name type="scientific">Sphingorhabdus wooponensis</name>
    <dbReference type="NCBI Taxonomy" id="940136"/>
    <lineage>
        <taxon>Bacteria</taxon>
        <taxon>Pseudomonadati</taxon>
        <taxon>Pseudomonadota</taxon>
        <taxon>Alphaproteobacteria</taxon>
        <taxon>Sphingomonadales</taxon>
        <taxon>Sphingomonadaceae</taxon>
        <taxon>Sphingorhabdus</taxon>
    </lineage>
</organism>